<keyword evidence="11" id="KW-1185">Reference proteome</keyword>
<accession>A0A8B9PH30</accession>
<dbReference type="Proteomes" id="UP000694424">
    <property type="component" value="Unplaced"/>
</dbReference>
<dbReference type="InterPro" id="IPR009079">
    <property type="entry name" value="4_helix_cytokine-like_core"/>
</dbReference>
<evidence type="ECO:0000256" key="1">
    <source>
        <dbReference type="ARBA" id="ARBA00002718"/>
    </source>
</evidence>
<keyword evidence="7 9" id="KW-0051">Antiviral defense</keyword>
<evidence type="ECO:0000256" key="3">
    <source>
        <dbReference type="ARBA" id="ARBA00011033"/>
    </source>
</evidence>
<proteinExistence type="inferred from homology"/>
<reference evidence="10" key="1">
    <citation type="submission" date="2025-08" db="UniProtKB">
        <authorList>
            <consortium name="Ensembl"/>
        </authorList>
    </citation>
    <scope>IDENTIFICATION</scope>
</reference>
<dbReference type="GO" id="GO:0005615">
    <property type="term" value="C:extracellular space"/>
    <property type="evidence" value="ECO:0007669"/>
    <property type="project" value="UniProtKB-KW"/>
</dbReference>
<comment type="subcellular location">
    <subcellularLocation>
        <location evidence="2">Secreted</location>
    </subcellularLocation>
</comment>
<evidence type="ECO:0000256" key="8">
    <source>
        <dbReference type="ARBA" id="ARBA00023157"/>
    </source>
</evidence>
<keyword evidence="4 9" id="KW-0202">Cytokine</keyword>
<evidence type="ECO:0000256" key="2">
    <source>
        <dbReference type="ARBA" id="ARBA00004613"/>
    </source>
</evidence>
<protein>
    <submittedName>
        <fullName evidence="10">Uncharacterized protein</fullName>
    </submittedName>
</protein>
<dbReference type="PRINTS" id="PR00266">
    <property type="entry name" value="INTERFERONAB"/>
</dbReference>
<dbReference type="InterPro" id="IPR000471">
    <property type="entry name" value="Interferon_alpha/beta/delta"/>
</dbReference>
<dbReference type="Pfam" id="PF00143">
    <property type="entry name" value="Interferon"/>
    <property type="match status" value="1"/>
</dbReference>
<dbReference type="SMART" id="SM00076">
    <property type="entry name" value="IFabd"/>
    <property type="match status" value="1"/>
</dbReference>
<dbReference type="GO" id="GO:0006955">
    <property type="term" value="P:immune response"/>
    <property type="evidence" value="ECO:0007669"/>
    <property type="project" value="UniProtKB-ARBA"/>
</dbReference>
<dbReference type="GO" id="GO:0005126">
    <property type="term" value="F:cytokine receptor binding"/>
    <property type="evidence" value="ECO:0007669"/>
    <property type="project" value="InterPro"/>
</dbReference>
<evidence type="ECO:0000256" key="4">
    <source>
        <dbReference type="ARBA" id="ARBA00022514"/>
    </source>
</evidence>
<comment type="similarity">
    <text evidence="3 9">Belongs to the alpha/beta interferon family.</text>
</comment>
<evidence type="ECO:0000256" key="9">
    <source>
        <dbReference type="RuleBase" id="RU000436"/>
    </source>
</evidence>
<keyword evidence="8" id="KW-1015">Disulfide bond</keyword>
<evidence type="ECO:0000313" key="11">
    <source>
        <dbReference type="Proteomes" id="UP000694424"/>
    </source>
</evidence>
<keyword evidence="5" id="KW-0964">Secreted</keyword>
<dbReference type="GO" id="GO:0051607">
    <property type="term" value="P:defense response to virus"/>
    <property type="evidence" value="ECO:0007669"/>
    <property type="project" value="UniProtKB-KW"/>
</dbReference>
<dbReference type="Ensembl" id="ENSAOWT00000011093.1">
    <property type="protein sequence ID" value="ENSAOWP00000009776.1"/>
    <property type="gene ID" value="ENSAOWG00000006708.1"/>
</dbReference>
<evidence type="ECO:0000256" key="6">
    <source>
        <dbReference type="ARBA" id="ARBA00022729"/>
    </source>
</evidence>
<evidence type="ECO:0000256" key="5">
    <source>
        <dbReference type="ARBA" id="ARBA00022525"/>
    </source>
</evidence>
<organism evidence="10 11">
    <name type="scientific">Apteryx owenii</name>
    <name type="common">Little spotted kiwi</name>
    <dbReference type="NCBI Taxonomy" id="8824"/>
    <lineage>
        <taxon>Eukaryota</taxon>
        <taxon>Metazoa</taxon>
        <taxon>Chordata</taxon>
        <taxon>Craniata</taxon>
        <taxon>Vertebrata</taxon>
        <taxon>Euteleostomi</taxon>
        <taxon>Archelosauria</taxon>
        <taxon>Archosauria</taxon>
        <taxon>Dinosauria</taxon>
        <taxon>Saurischia</taxon>
        <taxon>Theropoda</taxon>
        <taxon>Coelurosauria</taxon>
        <taxon>Aves</taxon>
        <taxon>Palaeognathae</taxon>
        <taxon>Apterygiformes</taxon>
        <taxon>Apterygidae</taxon>
        <taxon>Apteryx</taxon>
    </lineage>
</organism>
<sequence>GKAFGSDSDLSVCITLALYIKISHPICLFQGSKVNYQNMNFLCKMGASFPQQCLRERTDFKFPMEITKVRQRNATMMIHELLRQIFHLFSKNLPESVWNASCIEKFQNGIHQQIEELETCLVEELSKGRNSSRTGVLNSTTLSVKKYFRRITNFLEDKQYSHCSWEAVRMEVRTCFIFIDCLMRKHMA</sequence>
<dbReference type="GO" id="GO:0005125">
    <property type="term" value="F:cytokine activity"/>
    <property type="evidence" value="ECO:0007669"/>
    <property type="project" value="UniProtKB-KW"/>
</dbReference>
<evidence type="ECO:0000256" key="7">
    <source>
        <dbReference type="ARBA" id="ARBA00023118"/>
    </source>
</evidence>
<dbReference type="AlphaFoldDB" id="A0A8B9PH30"/>
<keyword evidence="6" id="KW-0732">Signal</keyword>
<comment type="function">
    <text evidence="1">Has antiviral activities.</text>
</comment>
<dbReference type="PANTHER" id="PTHR11691">
    <property type="entry name" value="TYPE I INTERFERON"/>
    <property type="match status" value="1"/>
</dbReference>
<reference evidence="10" key="2">
    <citation type="submission" date="2025-09" db="UniProtKB">
        <authorList>
            <consortium name="Ensembl"/>
        </authorList>
    </citation>
    <scope>IDENTIFICATION</scope>
</reference>
<dbReference type="SUPFAM" id="SSF47266">
    <property type="entry name" value="4-helical cytokines"/>
    <property type="match status" value="1"/>
</dbReference>
<dbReference type="PANTHER" id="PTHR11691:SF73">
    <property type="entry name" value="INTERFERON BETA"/>
    <property type="match status" value="1"/>
</dbReference>
<dbReference type="Gene3D" id="1.20.1250.10">
    <property type="match status" value="1"/>
</dbReference>
<evidence type="ECO:0000313" key="10">
    <source>
        <dbReference type="Ensembl" id="ENSAOWP00000009776.1"/>
    </source>
</evidence>
<name>A0A8B9PH30_APTOW</name>